<name>A0ABR2Z1B1_9CHLO</name>
<evidence type="ECO:0000313" key="3">
    <source>
        <dbReference type="EMBL" id="KAK9917968.1"/>
    </source>
</evidence>
<evidence type="ECO:0000313" key="4">
    <source>
        <dbReference type="Proteomes" id="UP001491310"/>
    </source>
</evidence>
<organism evidence="3 4">
    <name type="scientific">Coccomyxa subellipsoidea</name>
    <dbReference type="NCBI Taxonomy" id="248742"/>
    <lineage>
        <taxon>Eukaryota</taxon>
        <taxon>Viridiplantae</taxon>
        <taxon>Chlorophyta</taxon>
        <taxon>core chlorophytes</taxon>
        <taxon>Trebouxiophyceae</taxon>
        <taxon>Trebouxiophyceae incertae sedis</taxon>
        <taxon>Coccomyxaceae</taxon>
        <taxon>Coccomyxa</taxon>
    </lineage>
</organism>
<keyword evidence="4" id="KW-1185">Reference proteome</keyword>
<dbReference type="EMBL" id="JALJOT010000001">
    <property type="protein sequence ID" value="KAK9917968.1"/>
    <property type="molecule type" value="Genomic_DNA"/>
</dbReference>
<proteinExistence type="predicted"/>
<protein>
    <recommendedName>
        <fullName evidence="2">SCP domain-containing protein</fullName>
    </recommendedName>
</protein>
<dbReference type="Pfam" id="PF00188">
    <property type="entry name" value="CAP"/>
    <property type="match status" value="1"/>
</dbReference>
<dbReference type="InterPro" id="IPR014044">
    <property type="entry name" value="CAP_dom"/>
</dbReference>
<dbReference type="PANTHER" id="PTHR31157:SF1">
    <property type="entry name" value="SCP DOMAIN-CONTAINING PROTEIN"/>
    <property type="match status" value="1"/>
</dbReference>
<reference evidence="3 4" key="1">
    <citation type="journal article" date="2024" name="Nat. Commun.">
        <title>Phylogenomics reveals the evolutionary origins of lichenization in chlorophyte algae.</title>
        <authorList>
            <person name="Puginier C."/>
            <person name="Libourel C."/>
            <person name="Otte J."/>
            <person name="Skaloud P."/>
            <person name="Haon M."/>
            <person name="Grisel S."/>
            <person name="Petersen M."/>
            <person name="Berrin J.G."/>
            <person name="Delaux P.M."/>
            <person name="Dal Grande F."/>
            <person name="Keller J."/>
        </authorList>
    </citation>
    <scope>NUCLEOTIDE SEQUENCE [LARGE SCALE GENOMIC DNA]</scope>
    <source>
        <strain evidence="3 4">SAG 216-7</strain>
    </source>
</reference>
<dbReference type="InterPro" id="IPR035940">
    <property type="entry name" value="CAP_sf"/>
</dbReference>
<accession>A0ABR2Z1B1</accession>
<evidence type="ECO:0000259" key="2">
    <source>
        <dbReference type="Pfam" id="PF00188"/>
    </source>
</evidence>
<sequence length="280" mass="27523">MATNNFFSHTGSDGSGLEDRAANNNFYTFPLGENIAAGYVSVRATVLAWMCSSGHRTNLMGCGFDSVGTGAAFNMTSSYKDYFTQDFGCSRDDFNCQCPQVVNPATGQSVPQPPEPVCGGPPTPATAAGQALGGAKAAVPTSSAKAPAPAPLTAPSKAGTPVPTPAASNVTGAAAAKPPAVAPASAPARAPVLAPGAAPVAAKGKIPQTGFSPAQSPSRASGALAATNQPTAVIVASLGPFAGALSASDVSALLSTGASAAVADVQPFPDEPATYMIEVG</sequence>
<feature type="region of interest" description="Disordered" evidence="1">
    <location>
        <begin position="105"/>
        <end position="170"/>
    </location>
</feature>
<evidence type="ECO:0000256" key="1">
    <source>
        <dbReference type="SAM" id="MobiDB-lite"/>
    </source>
</evidence>
<feature type="domain" description="SCP" evidence="2">
    <location>
        <begin position="1"/>
        <end position="87"/>
    </location>
</feature>
<dbReference type="CDD" id="cd05379">
    <property type="entry name" value="CAP_bacterial"/>
    <property type="match status" value="1"/>
</dbReference>
<dbReference type="PANTHER" id="PTHR31157">
    <property type="entry name" value="SCP DOMAIN-CONTAINING PROTEIN"/>
    <property type="match status" value="1"/>
</dbReference>
<dbReference type="Gene3D" id="3.40.33.10">
    <property type="entry name" value="CAP"/>
    <property type="match status" value="1"/>
</dbReference>
<feature type="compositionally biased region" description="Pro residues" evidence="1">
    <location>
        <begin position="111"/>
        <end position="124"/>
    </location>
</feature>
<feature type="region of interest" description="Disordered" evidence="1">
    <location>
        <begin position="203"/>
        <end position="223"/>
    </location>
</feature>
<feature type="compositionally biased region" description="Low complexity" evidence="1">
    <location>
        <begin position="125"/>
        <end position="158"/>
    </location>
</feature>
<gene>
    <name evidence="3" type="ORF">WJX75_000126</name>
</gene>
<feature type="compositionally biased region" description="Polar residues" evidence="1">
    <location>
        <begin position="209"/>
        <end position="219"/>
    </location>
</feature>
<dbReference type="SUPFAM" id="SSF55797">
    <property type="entry name" value="PR-1-like"/>
    <property type="match status" value="1"/>
</dbReference>
<dbReference type="Proteomes" id="UP001491310">
    <property type="component" value="Unassembled WGS sequence"/>
</dbReference>
<comment type="caution">
    <text evidence="3">The sequence shown here is derived from an EMBL/GenBank/DDBJ whole genome shotgun (WGS) entry which is preliminary data.</text>
</comment>